<keyword evidence="2" id="KW-1185">Reference proteome</keyword>
<proteinExistence type="predicted"/>
<evidence type="ECO:0000313" key="2">
    <source>
        <dbReference type="Proteomes" id="UP000499080"/>
    </source>
</evidence>
<accession>A0A4Y2A5W9</accession>
<dbReference type="AlphaFoldDB" id="A0A4Y2A5W9"/>
<dbReference type="Proteomes" id="UP000499080">
    <property type="component" value="Unassembled WGS sequence"/>
</dbReference>
<gene>
    <name evidence="1" type="ORF">AVEN_235532_1</name>
</gene>
<evidence type="ECO:0000313" key="1">
    <source>
        <dbReference type="EMBL" id="GBL74636.1"/>
    </source>
</evidence>
<organism evidence="1 2">
    <name type="scientific">Araneus ventricosus</name>
    <name type="common">Orbweaver spider</name>
    <name type="synonym">Epeira ventricosa</name>
    <dbReference type="NCBI Taxonomy" id="182803"/>
    <lineage>
        <taxon>Eukaryota</taxon>
        <taxon>Metazoa</taxon>
        <taxon>Ecdysozoa</taxon>
        <taxon>Arthropoda</taxon>
        <taxon>Chelicerata</taxon>
        <taxon>Arachnida</taxon>
        <taxon>Araneae</taxon>
        <taxon>Araneomorphae</taxon>
        <taxon>Entelegynae</taxon>
        <taxon>Araneoidea</taxon>
        <taxon>Araneidae</taxon>
        <taxon>Araneus</taxon>
    </lineage>
</organism>
<name>A0A4Y2A5W9_ARAVE</name>
<sequence>MLENHSFDKKSEKPLVLYYRLAVLLNTRGTDMFNLGLGKQTKHSSTGVSLSCPGKDYLLVSGGTDVDRHTRITPCIPLKVIVSGTRNVLNIITCNLSSNDGHPLWGAPHRKRCLEQSNLV</sequence>
<comment type="caution">
    <text evidence="1">The sequence shown here is derived from an EMBL/GenBank/DDBJ whole genome shotgun (WGS) entry which is preliminary data.</text>
</comment>
<dbReference type="EMBL" id="BGPR01000005">
    <property type="protein sequence ID" value="GBL74636.1"/>
    <property type="molecule type" value="Genomic_DNA"/>
</dbReference>
<reference evidence="1 2" key="1">
    <citation type="journal article" date="2019" name="Sci. Rep.">
        <title>Orb-weaving spider Araneus ventricosus genome elucidates the spidroin gene catalogue.</title>
        <authorList>
            <person name="Kono N."/>
            <person name="Nakamura H."/>
            <person name="Ohtoshi R."/>
            <person name="Moran D.A.P."/>
            <person name="Shinohara A."/>
            <person name="Yoshida Y."/>
            <person name="Fujiwara M."/>
            <person name="Mori M."/>
            <person name="Tomita M."/>
            <person name="Arakawa K."/>
        </authorList>
    </citation>
    <scope>NUCLEOTIDE SEQUENCE [LARGE SCALE GENOMIC DNA]</scope>
</reference>
<protein>
    <submittedName>
        <fullName evidence="1">Uncharacterized protein</fullName>
    </submittedName>
</protein>